<sequence>MMKTRSTADERGLRTPLSKQRSFSSAPGYSLRGAVFFLVTFIVVLVVLQIQALKRPELLSSSPSPWDVLHQVEHVLAAAGSQATDGGDCGRKLENARSRLRDFITFLPLKNLSLADKAMVGTTWFMSSLNDTFEGEDTEHLHFPSDASQGRLLCIAGNHTNNGTMNFYALAWPDALPRGAVLLPGLTFVSDTYYDYGNLWHGLAAVMPFFRWHLTKNCVLPERWVLYHWGELRTSMGYWVRTLTEIALGQEVRTEDFAAANGRPACFEEAVVFRHNEGVMSPRRKREVYDMLRCKARAFCNFTSSEEDGGTPAAPLIRLTLLLRTGARSFKNESTVIDIFKKACSKFEGCRFTVAWADKLETFCDQVRTLSATDVLVSPHGAQLTNMFFMDQNSSVMEFFPKGWHELAGPGQYVYHWLAGNSGMRHPEAWRDPNGVPCPFPGKDFRCFSQYFKDQQLGHDQAHFANWTATVLSQTKEYKLSQAAVRPHHSVAGCACG</sequence>
<dbReference type="GO" id="GO:0000139">
    <property type="term" value="C:Golgi membrane"/>
    <property type="evidence" value="ECO:0007669"/>
    <property type="project" value="UniProtKB-SubCell"/>
</dbReference>
<keyword evidence="4" id="KW-0808">Transferase</keyword>
<comment type="caution">
    <text evidence="12">The sequence shown here is derived from an EMBL/GenBank/DDBJ whole genome shotgun (WGS) entry which is preliminary data.</text>
</comment>
<evidence type="ECO:0000256" key="6">
    <source>
        <dbReference type="ARBA" id="ARBA00022989"/>
    </source>
</evidence>
<feature type="domain" description="Glycosyltransferase 61 catalytic" evidence="11">
    <location>
        <begin position="266"/>
        <end position="397"/>
    </location>
</feature>
<evidence type="ECO:0000256" key="9">
    <source>
        <dbReference type="SAM" id="MobiDB-lite"/>
    </source>
</evidence>
<name>A0A843UIW0_COLES</name>
<feature type="compositionally biased region" description="Polar residues" evidence="9">
    <location>
        <begin position="17"/>
        <end position="26"/>
    </location>
</feature>
<dbReference type="InterPro" id="IPR007657">
    <property type="entry name" value="Glycosyltransferase_61"/>
</dbReference>
<keyword evidence="7 10" id="KW-0472">Membrane</keyword>
<keyword evidence="6 10" id="KW-1133">Transmembrane helix</keyword>
<evidence type="ECO:0000256" key="3">
    <source>
        <dbReference type="ARBA" id="ARBA00022676"/>
    </source>
</evidence>
<dbReference type="Proteomes" id="UP000652761">
    <property type="component" value="Unassembled WGS sequence"/>
</dbReference>
<evidence type="ECO:0000256" key="10">
    <source>
        <dbReference type="SAM" id="Phobius"/>
    </source>
</evidence>
<keyword evidence="3" id="KW-0328">Glycosyltransferase</keyword>
<evidence type="ECO:0000256" key="4">
    <source>
        <dbReference type="ARBA" id="ARBA00022679"/>
    </source>
</evidence>
<keyword evidence="13" id="KW-1185">Reference proteome</keyword>
<dbReference type="PANTHER" id="PTHR20961">
    <property type="entry name" value="GLYCOSYLTRANSFERASE"/>
    <property type="match status" value="1"/>
</dbReference>
<reference evidence="12" key="1">
    <citation type="submission" date="2017-07" db="EMBL/GenBank/DDBJ databases">
        <title>Taro Niue Genome Assembly and Annotation.</title>
        <authorList>
            <person name="Atibalentja N."/>
            <person name="Keating K."/>
            <person name="Fields C.J."/>
        </authorList>
    </citation>
    <scope>NUCLEOTIDE SEQUENCE</scope>
    <source>
        <strain evidence="12">Niue_2</strain>
        <tissue evidence="12">Leaf</tissue>
    </source>
</reference>
<feature type="transmembrane region" description="Helical" evidence="10">
    <location>
        <begin position="29"/>
        <end position="50"/>
    </location>
</feature>
<dbReference type="PANTHER" id="PTHR20961:SF38">
    <property type="entry name" value="PROTEIN O-LINKED-MANNOSE BETA-1,4-N-ACETYLGLUCOSAMINYLTRANSFERASE 2"/>
    <property type="match status" value="1"/>
</dbReference>
<dbReference type="GO" id="GO:0016763">
    <property type="term" value="F:pentosyltransferase activity"/>
    <property type="evidence" value="ECO:0007669"/>
    <property type="project" value="UniProtKB-ARBA"/>
</dbReference>
<comment type="subcellular location">
    <subcellularLocation>
        <location evidence="1">Golgi apparatus membrane</location>
        <topology evidence="1">Single-pass type II membrane protein</topology>
    </subcellularLocation>
</comment>
<protein>
    <recommendedName>
        <fullName evidence="11">Glycosyltransferase 61 catalytic domain-containing protein</fullName>
    </recommendedName>
</protein>
<organism evidence="12 13">
    <name type="scientific">Colocasia esculenta</name>
    <name type="common">Wild taro</name>
    <name type="synonym">Arum esculentum</name>
    <dbReference type="NCBI Taxonomy" id="4460"/>
    <lineage>
        <taxon>Eukaryota</taxon>
        <taxon>Viridiplantae</taxon>
        <taxon>Streptophyta</taxon>
        <taxon>Embryophyta</taxon>
        <taxon>Tracheophyta</taxon>
        <taxon>Spermatophyta</taxon>
        <taxon>Magnoliopsida</taxon>
        <taxon>Liliopsida</taxon>
        <taxon>Araceae</taxon>
        <taxon>Aroideae</taxon>
        <taxon>Colocasieae</taxon>
        <taxon>Colocasia</taxon>
    </lineage>
</organism>
<evidence type="ECO:0000313" key="13">
    <source>
        <dbReference type="Proteomes" id="UP000652761"/>
    </source>
</evidence>
<dbReference type="OrthoDB" id="529273at2759"/>
<evidence type="ECO:0000259" key="11">
    <source>
        <dbReference type="Pfam" id="PF04577"/>
    </source>
</evidence>
<evidence type="ECO:0000313" key="12">
    <source>
        <dbReference type="EMBL" id="MQL81904.1"/>
    </source>
</evidence>
<proteinExistence type="predicted"/>
<evidence type="ECO:0000256" key="8">
    <source>
        <dbReference type="ARBA" id="ARBA00023180"/>
    </source>
</evidence>
<keyword evidence="8" id="KW-0325">Glycoprotein</keyword>
<feature type="compositionally biased region" description="Basic and acidic residues" evidence="9">
    <location>
        <begin position="1"/>
        <end position="13"/>
    </location>
</feature>
<evidence type="ECO:0000256" key="1">
    <source>
        <dbReference type="ARBA" id="ARBA00004323"/>
    </source>
</evidence>
<evidence type="ECO:0000256" key="5">
    <source>
        <dbReference type="ARBA" id="ARBA00022692"/>
    </source>
</evidence>
<evidence type="ECO:0000256" key="2">
    <source>
        <dbReference type="ARBA" id="ARBA00004881"/>
    </source>
</evidence>
<evidence type="ECO:0000256" key="7">
    <source>
        <dbReference type="ARBA" id="ARBA00023136"/>
    </source>
</evidence>
<gene>
    <name evidence="12" type="ORF">Taro_014377</name>
</gene>
<comment type="pathway">
    <text evidence="2">Glycan metabolism.</text>
</comment>
<dbReference type="AlphaFoldDB" id="A0A843UIW0"/>
<accession>A0A843UIW0</accession>
<keyword evidence="5 10" id="KW-0812">Transmembrane</keyword>
<dbReference type="EMBL" id="NMUH01000596">
    <property type="protein sequence ID" value="MQL81904.1"/>
    <property type="molecule type" value="Genomic_DNA"/>
</dbReference>
<dbReference type="Pfam" id="PF04577">
    <property type="entry name" value="Glyco_transf_61"/>
    <property type="match status" value="1"/>
</dbReference>
<dbReference type="InterPro" id="IPR049625">
    <property type="entry name" value="Glyco_transf_61_cat"/>
</dbReference>
<feature type="region of interest" description="Disordered" evidence="9">
    <location>
        <begin position="1"/>
        <end position="26"/>
    </location>
</feature>